<comment type="caution">
    <text evidence="1">The sequence shown here is derived from an EMBL/GenBank/DDBJ whole genome shotgun (WGS) entry which is preliminary data.</text>
</comment>
<evidence type="ECO:0000313" key="2">
    <source>
        <dbReference type="Proteomes" id="UP000811246"/>
    </source>
</evidence>
<dbReference type="Proteomes" id="UP000811246">
    <property type="component" value="Chromosome 14"/>
</dbReference>
<dbReference type="EMBL" id="CM031838">
    <property type="protein sequence ID" value="KAG6678120.1"/>
    <property type="molecule type" value="Genomic_DNA"/>
</dbReference>
<organism evidence="1 2">
    <name type="scientific">Carya illinoinensis</name>
    <name type="common">Pecan</name>
    <dbReference type="NCBI Taxonomy" id="32201"/>
    <lineage>
        <taxon>Eukaryota</taxon>
        <taxon>Viridiplantae</taxon>
        <taxon>Streptophyta</taxon>
        <taxon>Embryophyta</taxon>
        <taxon>Tracheophyta</taxon>
        <taxon>Spermatophyta</taxon>
        <taxon>Magnoliopsida</taxon>
        <taxon>eudicotyledons</taxon>
        <taxon>Gunneridae</taxon>
        <taxon>Pentapetalae</taxon>
        <taxon>rosids</taxon>
        <taxon>fabids</taxon>
        <taxon>Fagales</taxon>
        <taxon>Juglandaceae</taxon>
        <taxon>Carya</taxon>
    </lineage>
</organism>
<sequence>MPPSTKWTAPPPNFFKVNWDAAIDKGNSKLGIGVVIRDSDGSIVTSLCSSMDLDPDPLLGKAEARRATSFCAKLGLDDIILE</sequence>
<reference evidence="1" key="1">
    <citation type="submission" date="2021-01" db="EMBL/GenBank/DDBJ databases">
        <authorList>
            <person name="Lovell J.T."/>
            <person name="Bentley N."/>
            <person name="Bhattarai G."/>
            <person name="Jenkins J.W."/>
            <person name="Sreedasyam A."/>
            <person name="Alarcon Y."/>
            <person name="Bock C."/>
            <person name="Boston L."/>
            <person name="Carlson J."/>
            <person name="Cervantes K."/>
            <person name="Clermont K."/>
            <person name="Krom N."/>
            <person name="Kubenka K."/>
            <person name="Mamidi S."/>
            <person name="Mattison C."/>
            <person name="Monteros M."/>
            <person name="Pisani C."/>
            <person name="Plott C."/>
            <person name="Rajasekar S."/>
            <person name="Rhein H.S."/>
            <person name="Rohla C."/>
            <person name="Song M."/>
            <person name="Hilaire R.S."/>
            <person name="Shu S."/>
            <person name="Wells L."/>
            <person name="Wang X."/>
            <person name="Webber J."/>
            <person name="Heerema R.J."/>
            <person name="Klein P."/>
            <person name="Conner P."/>
            <person name="Grauke L."/>
            <person name="Grimwood J."/>
            <person name="Schmutz J."/>
            <person name="Randall J.J."/>
        </authorList>
    </citation>
    <scope>NUCLEOTIDE SEQUENCE</scope>
    <source>
        <tissue evidence="1">Leaf</tissue>
    </source>
</reference>
<dbReference type="PANTHER" id="PTHR47074:SF48">
    <property type="entry name" value="POLYNUCLEOTIDYL TRANSFERASE, RIBONUCLEASE H-LIKE SUPERFAMILY PROTEIN"/>
    <property type="match status" value="1"/>
</dbReference>
<proteinExistence type="predicted"/>
<name>A0A922AIA6_CARIL</name>
<accession>A0A922AIA6</accession>
<dbReference type="InterPro" id="IPR052929">
    <property type="entry name" value="RNase_H-like_EbsB-rel"/>
</dbReference>
<evidence type="ECO:0008006" key="3">
    <source>
        <dbReference type="Google" id="ProtNLM"/>
    </source>
</evidence>
<evidence type="ECO:0000313" key="1">
    <source>
        <dbReference type="EMBL" id="KAG6678120.1"/>
    </source>
</evidence>
<protein>
    <recommendedName>
        <fullName evidence="3">RNase H type-1 domain-containing protein</fullName>
    </recommendedName>
</protein>
<dbReference type="PANTHER" id="PTHR47074">
    <property type="entry name" value="BNAC02G40300D PROTEIN"/>
    <property type="match status" value="1"/>
</dbReference>
<gene>
    <name evidence="1" type="ORF">I3842_14G064300</name>
</gene>
<dbReference type="AlphaFoldDB" id="A0A922AIA6"/>